<dbReference type="KEGG" id="ckw:CKALI_01810"/>
<dbReference type="RefSeq" id="WP_156191682.1">
    <property type="nucleotide sequence ID" value="NZ_CP046452.1"/>
</dbReference>
<reference evidence="2" key="1">
    <citation type="submission" date="2019-11" db="EMBL/GenBank/DDBJ databases">
        <title>Complete genome sequence of Corynebacterium kalinowskii 1959, a novel Corynebacterium species isolated from soil of a small paddock in Vilsendorf, Germany.</title>
        <authorList>
            <person name="Schaffert L."/>
            <person name="Ruwe M."/>
            <person name="Milse J."/>
            <person name="Hanuschka K."/>
            <person name="Ortseifen V."/>
            <person name="Droste J."/>
            <person name="Brandt D."/>
            <person name="Schlueter L."/>
            <person name="Kutter Y."/>
            <person name="Vinke S."/>
            <person name="Viehoefer P."/>
            <person name="Jacob L."/>
            <person name="Luebke N.-C."/>
            <person name="Schulte-Berndt E."/>
            <person name="Hain C."/>
            <person name="Linder M."/>
            <person name="Schmidt P."/>
            <person name="Wollenschlaeger L."/>
            <person name="Luttermann T."/>
            <person name="Thieme E."/>
            <person name="Hassa J."/>
            <person name="Haak M."/>
            <person name="Wittchen M."/>
            <person name="Mentz A."/>
            <person name="Persicke M."/>
            <person name="Busche T."/>
            <person name="Ruckert C."/>
        </authorList>
    </citation>
    <scope>NUCLEOTIDE SEQUENCE [LARGE SCALE GENOMIC DNA]</scope>
    <source>
        <strain evidence="2">1959</strain>
    </source>
</reference>
<dbReference type="EMBL" id="CP046452">
    <property type="protein sequence ID" value="QGU01261.1"/>
    <property type="molecule type" value="Genomic_DNA"/>
</dbReference>
<evidence type="ECO:0000313" key="1">
    <source>
        <dbReference type="EMBL" id="QGU01261.1"/>
    </source>
</evidence>
<sequence length="170" mass="18383">MRPPRMSVVVVGQPDDLCEFLDDAGHHLEFDQTWSALGDFDLIVLAVPADVLPEVVARLQPVVGPKHIVVHTALEVGPEVLTDLPSLAIAMHSVGREFVVSTVDEISDAVAAALVAEMGGNMWRIPENERIALAEALELAKQANALKRRALNTVRSEAAKDVVIRQLGGW</sequence>
<protein>
    <submittedName>
        <fullName evidence="1">Uncharacterized protein</fullName>
    </submittedName>
</protein>
<dbReference type="SUPFAM" id="SSF51735">
    <property type="entry name" value="NAD(P)-binding Rossmann-fold domains"/>
    <property type="match status" value="1"/>
</dbReference>
<gene>
    <name evidence="1" type="ORF">CKALI_01810</name>
</gene>
<accession>A0A6B8VNA9</accession>
<dbReference type="AlphaFoldDB" id="A0A6B8VNA9"/>
<organism evidence="1 2">
    <name type="scientific">Corynebacterium kalinowskii</name>
    <dbReference type="NCBI Taxonomy" id="2675216"/>
    <lineage>
        <taxon>Bacteria</taxon>
        <taxon>Bacillati</taxon>
        <taxon>Actinomycetota</taxon>
        <taxon>Actinomycetes</taxon>
        <taxon>Mycobacteriales</taxon>
        <taxon>Corynebacteriaceae</taxon>
        <taxon>Corynebacterium</taxon>
    </lineage>
</organism>
<proteinExistence type="predicted"/>
<keyword evidence="2" id="KW-1185">Reference proteome</keyword>
<evidence type="ECO:0000313" key="2">
    <source>
        <dbReference type="Proteomes" id="UP000427071"/>
    </source>
</evidence>
<dbReference type="Proteomes" id="UP000427071">
    <property type="component" value="Chromosome"/>
</dbReference>
<name>A0A6B8VNA9_9CORY</name>
<dbReference type="InterPro" id="IPR036291">
    <property type="entry name" value="NAD(P)-bd_dom_sf"/>
</dbReference>
<dbReference type="Gene3D" id="3.40.50.720">
    <property type="entry name" value="NAD(P)-binding Rossmann-like Domain"/>
    <property type="match status" value="1"/>
</dbReference>